<dbReference type="InterPro" id="IPR036434">
    <property type="entry name" value="Beta_cellobiohydrolase_sf"/>
</dbReference>
<evidence type="ECO:0000256" key="9">
    <source>
        <dbReference type="RuleBase" id="RU361186"/>
    </source>
</evidence>
<dbReference type="InterPro" id="IPR012291">
    <property type="entry name" value="CBM2_carb-bd_dom_sf"/>
</dbReference>
<name>A0ABP3ENL0_9ACTN</name>
<keyword evidence="2 9" id="KW-0378">Hydrolase</keyword>
<dbReference type="PRINTS" id="PR00733">
    <property type="entry name" value="GLHYDRLASE6"/>
</dbReference>
<comment type="similarity">
    <text evidence="9">Belongs to the glycosyl hydrolase family 6.</text>
</comment>
<dbReference type="RefSeq" id="WP_344653063.1">
    <property type="nucleotide sequence ID" value="NZ_BAAAGX010000029.1"/>
</dbReference>
<dbReference type="Pfam" id="PF00553">
    <property type="entry name" value="CBM_2"/>
    <property type="match status" value="1"/>
</dbReference>
<feature type="compositionally biased region" description="Pro residues" evidence="10">
    <location>
        <begin position="196"/>
        <end position="213"/>
    </location>
</feature>
<dbReference type="InterPro" id="IPR016288">
    <property type="entry name" value="Beta_cellobiohydrolase"/>
</dbReference>
<dbReference type="PANTHER" id="PTHR34876:SF4">
    <property type="entry name" value="1,4-BETA-D-GLUCAN CELLOBIOHYDROLASE C-RELATED"/>
    <property type="match status" value="1"/>
</dbReference>
<gene>
    <name evidence="12" type="ORF">GCM10009539_68170</name>
</gene>
<evidence type="ECO:0000256" key="7">
    <source>
        <dbReference type="ARBA" id="ARBA00023326"/>
    </source>
</evidence>
<keyword evidence="13" id="KW-1185">Reference proteome</keyword>
<sequence length="497" mass="52030">MTDAPRAGLLSQAGLRAGPYLARHRRERANGRARTAAVGAAALGSVVVIGGTSLVAANATADPDHSCTAAYTVHRSWSTGFSAEVAVQNTGEDAVKNWSVNWSFRSGQAVVKGWENGDWTQDDGRVTVRANEDSVRLEPGKTLTLRFSGWHPKGDAPEASDFALNGVECGVGDDDQKIEQPKESASPEESSIALPPGLPGRPVPTPTKKPPTSGPLGSLFVDTEGQAVEWVEGNSGDPRAAVIRDRIAEQPQAHWLAANNPGEVSGDVRSYASKAHARGKVPVLVAYNMTNRDCGGASAGGADSADDYRTWISNFASGLGSGASIVVLEPDALGHLTTCLSSDQQQERLDLLRYAGKVIKQSSPKARVYYDVGHSAWIAASEAADRARRAGAADYGDGIALNTSNYNVSSQEVSYGKRILAALGRGQMVVDTSRNGAGPAGGEWCDPAGRKLGRNPTTATGDAKVAAYLWVKRPGESDGCSGAAGQFIPDTAYDLSS</sequence>
<evidence type="ECO:0000256" key="4">
    <source>
        <dbReference type="ARBA" id="ARBA00023157"/>
    </source>
</evidence>
<dbReference type="PIRSF" id="PIRSF001100">
    <property type="entry name" value="Beta_cellobiohydrolase"/>
    <property type="match status" value="1"/>
</dbReference>
<comment type="caution">
    <text evidence="12">The sequence shown here is derived from an EMBL/GenBank/DDBJ whole genome shotgun (WGS) entry which is preliminary data.</text>
</comment>
<dbReference type="SMART" id="SM00637">
    <property type="entry name" value="CBD_II"/>
    <property type="match status" value="1"/>
</dbReference>
<accession>A0ABP3ENL0</accession>
<keyword evidence="7 9" id="KW-0624">Polysaccharide degradation</keyword>
<dbReference type="SUPFAM" id="SSF49384">
    <property type="entry name" value="Carbohydrate-binding domain"/>
    <property type="match status" value="1"/>
</dbReference>
<evidence type="ECO:0000256" key="5">
    <source>
        <dbReference type="ARBA" id="ARBA00023277"/>
    </source>
</evidence>
<feature type="region of interest" description="Disordered" evidence="10">
    <location>
        <begin position="169"/>
        <end position="214"/>
    </location>
</feature>
<dbReference type="InterPro" id="IPR008965">
    <property type="entry name" value="CBM2/CBM3_carb-bd_dom_sf"/>
</dbReference>
<evidence type="ECO:0000313" key="12">
    <source>
        <dbReference type="EMBL" id="GAA0271232.1"/>
    </source>
</evidence>
<dbReference type="Gene3D" id="2.60.40.290">
    <property type="match status" value="1"/>
</dbReference>
<keyword evidence="6 9" id="KW-0326">Glycosidase</keyword>
<evidence type="ECO:0000256" key="6">
    <source>
        <dbReference type="ARBA" id="ARBA00023295"/>
    </source>
</evidence>
<dbReference type="InterPro" id="IPR001524">
    <property type="entry name" value="Glyco_hydro_6_CS"/>
</dbReference>
<protein>
    <recommendedName>
        <fullName evidence="9">Glucanase</fullName>
        <ecNumber evidence="9">3.2.1.-</ecNumber>
    </recommendedName>
</protein>
<evidence type="ECO:0000256" key="1">
    <source>
        <dbReference type="ARBA" id="ARBA00022729"/>
    </source>
</evidence>
<evidence type="ECO:0000256" key="8">
    <source>
        <dbReference type="PROSITE-ProRule" id="PRU10057"/>
    </source>
</evidence>
<dbReference type="InterPro" id="IPR001919">
    <property type="entry name" value="CBD2"/>
</dbReference>
<keyword evidence="5 9" id="KW-0119">Carbohydrate metabolism</keyword>
<reference evidence="13" key="1">
    <citation type="journal article" date="2019" name="Int. J. Syst. Evol. Microbiol.">
        <title>The Global Catalogue of Microorganisms (GCM) 10K type strain sequencing project: providing services to taxonomists for standard genome sequencing and annotation.</title>
        <authorList>
            <consortium name="The Broad Institute Genomics Platform"/>
            <consortium name="The Broad Institute Genome Sequencing Center for Infectious Disease"/>
            <person name="Wu L."/>
            <person name="Ma J."/>
        </authorList>
    </citation>
    <scope>NUCLEOTIDE SEQUENCE [LARGE SCALE GENOMIC DNA]</scope>
    <source>
        <strain evidence="13">JCM 10425</strain>
    </source>
</reference>
<dbReference type="SUPFAM" id="SSF51989">
    <property type="entry name" value="Glycosyl hydrolases family 6, cellulases"/>
    <property type="match status" value="1"/>
</dbReference>
<evidence type="ECO:0000256" key="2">
    <source>
        <dbReference type="ARBA" id="ARBA00022801"/>
    </source>
</evidence>
<dbReference type="EMBL" id="BAAAGX010000029">
    <property type="protein sequence ID" value="GAA0271232.1"/>
    <property type="molecule type" value="Genomic_DNA"/>
</dbReference>
<dbReference type="PROSITE" id="PS00656">
    <property type="entry name" value="GLYCOSYL_HYDROL_F6_2"/>
    <property type="match status" value="1"/>
</dbReference>
<feature type="active site" description="Proton donor" evidence="8">
    <location>
        <position position="331"/>
    </location>
</feature>
<keyword evidence="3 9" id="KW-0136">Cellulose degradation</keyword>
<dbReference type="PANTHER" id="PTHR34876">
    <property type="match status" value="1"/>
</dbReference>
<keyword evidence="4" id="KW-1015">Disulfide bond</keyword>
<evidence type="ECO:0000256" key="10">
    <source>
        <dbReference type="SAM" id="MobiDB-lite"/>
    </source>
</evidence>
<dbReference type="Gene3D" id="3.20.20.40">
    <property type="entry name" value="1, 4-beta cellobiohydrolase"/>
    <property type="match status" value="1"/>
</dbReference>
<feature type="domain" description="CBM2" evidence="11">
    <location>
        <begin position="60"/>
        <end position="172"/>
    </location>
</feature>
<evidence type="ECO:0000313" key="13">
    <source>
        <dbReference type="Proteomes" id="UP001500967"/>
    </source>
</evidence>
<dbReference type="Proteomes" id="UP001500967">
    <property type="component" value="Unassembled WGS sequence"/>
</dbReference>
<keyword evidence="1" id="KW-0732">Signal</keyword>
<dbReference type="PROSITE" id="PS51173">
    <property type="entry name" value="CBM2"/>
    <property type="match status" value="1"/>
</dbReference>
<dbReference type="EC" id="3.2.1.-" evidence="9"/>
<dbReference type="Pfam" id="PF01341">
    <property type="entry name" value="Glyco_hydro_6"/>
    <property type="match status" value="1"/>
</dbReference>
<evidence type="ECO:0000256" key="3">
    <source>
        <dbReference type="ARBA" id="ARBA00023001"/>
    </source>
</evidence>
<proteinExistence type="inferred from homology"/>
<organism evidence="12 13">
    <name type="scientific">Cryptosporangium japonicum</name>
    <dbReference type="NCBI Taxonomy" id="80872"/>
    <lineage>
        <taxon>Bacteria</taxon>
        <taxon>Bacillati</taxon>
        <taxon>Actinomycetota</taxon>
        <taxon>Actinomycetes</taxon>
        <taxon>Cryptosporangiales</taxon>
        <taxon>Cryptosporangiaceae</taxon>
        <taxon>Cryptosporangium</taxon>
    </lineage>
</organism>
<evidence type="ECO:0000259" key="11">
    <source>
        <dbReference type="PROSITE" id="PS51173"/>
    </source>
</evidence>